<dbReference type="NCBIfam" id="NF010783">
    <property type="entry name" value="PRK14186.1"/>
    <property type="match status" value="1"/>
</dbReference>
<evidence type="ECO:0000313" key="16">
    <source>
        <dbReference type="Proteomes" id="UP000521313"/>
    </source>
</evidence>
<evidence type="ECO:0000259" key="14">
    <source>
        <dbReference type="Pfam" id="PF02882"/>
    </source>
</evidence>
<evidence type="ECO:0000256" key="2">
    <source>
        <dbReference type="ARBA" id="ARBA00011738"/>
    </source>
</evidence>
<evidence type="ECO:0000256" key="3">
    <source>
        <dbReference type="ARBA" id="ARBA00022563"/>
    </source>
</evidence>
<dbReference type="AlphaFoldDB" id="A0A7W8CYX8"/>
<protein>
    <recommendedName>
        <fullName evidence="12">Bifunctional protein FolD</fullName>
    </recommendedName>
    <domain>
        <recommendedName>
            <fullName evidence="12">Methylenetetrahydrofolate dehydrogenase</fullName>
            <ecNumber evidence="12">1.5.1.5</ecNumber>
        </recommendedName>
    </domain>
    <domain>
        <recommendedName>
            <fullName evidence="12">Methenyltetrahydrofolate cyclohydrolase</fullName>
            <ecNumber evidence="12">3.5.4.9</ecNumber>
        </recommendedName>
    </domain>
</protein>
<dbReference type="InterPro" id="IPR020631">
    <property type="entry name" value="THF_DH/CycHdrlase_NAD-bd_dom"/>
</dbReference>
<dbReference type="FunFam" id="3.40.50.720:FF:000094">
    <property type="entry name" value="Bifunctional protein FolD"/>
    <property type="match status" value="1"/>
</dbReference>
<comment type="caution">
    <text evidence="15">The sequence shown here is derived from an EMBL/GenBank/DDBJ whole genome shotgun (WGS) entry which is preliminary data.</text>
</comment>
<dbReference type="NCBIfam" id="NF008058">
    <property type="entry name" value="PRK10792.1"/>
    <property type="match status" value="1"/>
</dbReference>
<dbReference type="InterPro" id="IPR000672">
    <property type="entry name" value="THF_DH/CycHdrlase"/>
</dbReference>
<comment type="caution">
    <text evidence="12">Lacks conserved residue(s) required for the propagation of feature annotation.</text>
</comment>
<evidence type="ECO:0000259" key="13">
    <source>
        <dbReference type="Pfam" id="PF00763"/>
    </source>
</evidence>
<reference evidence="15 16" key="1">
    <citation type="submission" date="2020-08" db="EMBL/GenBank/DDBJ databases">
        <title>Genomic Encyclopedia of Type Strains, Phase IV (KMG-IV): sequencing the most valuable type-strain genomes for metagenomic binning, comparative biology and taxonomic classification.</title>
        <authorList>
            <person name="Goeker M."/>
        </authorList>
    </citation>
    <scope>NUCLEOTIDE SEQUENCE [LARGE SCALE GENOMIC DNA]</scope>
    <source>
        <strain evidence="15 16">DSM 26963</strain>
    </source>
</reference>
<evidence type="ECO:0000313" key="15">
    <source>
        <dbReference type="EMBL" id="MBB5184167.1"/>
    </source>
</evidence>
<dbReference type="EC" id="3.5.4.9" evidence="12"/>
<dbReference type="Gene3D" id="3.40.50.720">
    <property type="entry name" value="NAD(P)-binding Rossmann-like Domain"/>
    <property type="match status" value="1"/>
</dbReference>
<organism evidence="15 16">
    <name type="scientific">Faecalicoccus acidiformans</name>
    <dbReference type="NCBI Taxonomy" id="915173"/>
    <lineage>
        <taxon>Bacteria</taxon>
        <taxon>Bacillati</taxon>
        <taxon>Bacillota</taxon>
        <taxon>Erysipelotrichia</taxon>
        <taxon>Erysipelotrichales</taxon>
        <taxon>Erysipelotrichaceae</taxon>
        <taxon>Faecalicoccus</taxon>
    </lineage>
</organism>
<dbReference type="PANTHER" id="PTHR48099">
    <property type="entry name" value="C-1-TETRAHYDROFOLATE SYNTHASE, CYTOPLASMIC-RELATED"/>
    <property type="match status" value="1"/>
</dbReference>
<evidence type="ECO:0000256" key="6">
    <source>
        <dbReference type="ARBA" id="ARBA00022801"/>
    </source>
</evidence>
<dbReference type="EC" id="1.5.1.5" evidence="12"/>
<accession>A0A7W8CYX8</accession>
<dbReference type="RefSeq" id="WP_183373922.1">
    <property type="nucleotide sequence ID" value="NZ_JACHHD010000002.1"/>
</dbReference>
<gene>
    <name evidence="12" type="primary">folD</name>
    <name evidence="15" type="ORF">HNQ43_000202</name>
</gene>
<dbReference type="GO" id="GO:0009086">
    <property type="term" value="P:methionine biosynthetic process"/>
    <property type="evidence" value="ECO:0007669"/>
    <property type="project" value="UniProtKB-KW"/>
</dbReference>
<dbReference type="GO" id="GO:0006164">
    <property type="term" value="P:purine nucleotide biosynthetic process"/>
    <property type="evidence" value="ECO:0007669"/>
    <property type="project" value="UniProtKB-KW"/>
</dbReference>
<evidence type="ECO:0000256" key="1">
    <source>
        <dbReference type="ARBA" id="ARBA00004777"/>
    </source>
</evidence>
<dbReference type="InterPro" id="IPR020867">
    <property type="entry name" value="THF_DH/CycHdrlase_CS"/>
</dbReference>
<keyword evidence="4 12" id="KW-0028">Amino-acid biosynthesis</keyword>
<dbReference type="InterPro" id="IPR046346">
    <property type="entry name" value="Aminoacid_DH-like_N_sf"/>
</dbReference>
<feature type="domain" description="Tetrahydrofolate dehydrogenase/cyclohydrolase NAD(P)-binding" evidence="14">
    <location>
        <begin position="138"/>
        <end position="281"/>
    </location>
</feature>
<feature type="binding site" evidence="12">
    <location>
        <begin position="165"/>
        <end position="167"/>
    </location>
    <ligand>
        <name>NADP(+)</name>
        <dbReference type="ChEBI" id="CHEBI:58349"/>
    </ligand>
</feature>
<dbReference type="GO" id="GO:0035999">
    <property type="term" value="P:tetrahydrofolate interconversion"/>
    <property type="evidence" value="ECO:0007669"/>
    <property type="project" value="UniProtKB-UniRule"/>
</dbReference>
<dbReference type="HAMAP" id="MF_01576">
    <property type="entry name" value="THF_DHG_CYH"/>
    <property type="match status" value="1"/>
</dbReference>
<dbReference type="UniPathway" id="UPA00193"/>
<dbReference type="GO" id="GO:0000105">
    <property type="term" value="P:L-histidine biosynthetic process"/>
    <property type="evidence" value="ECO:0007669"/>
    <property type="project" value="UniProtKB-KW"/>
</dbReference>
<dbReference type="Proteomes" id="UP000521313">
    <property type="component" value="Unassembled WGS sequence"/>
</dbReference>
<dbReference type="PANTHER" id="PTHR48099:SF5">
    <property type="entry name" value="C-1-TETRAHYDROFOLATE SYNTHASE, CYTOPLASMIC"/>
    <property type="match status" value="1"/>
</dbReference>
<comment type="similarity">
    <text evidence="12">Belongs to the tetrahydrofolate dehydrogenase/cyclohydrolase family.</text>
</comment>
<keyword evidence="9 12" id="KW-0368">Histidine biosynthesis</keyword>
<dbReference type="PRINTS" id="PR00085">
    <property type="entry name" value="THFDHDRGNASE"/>
</dbReference>
<keyword evidence="10 12" id="KW-0486">Methionine biosynthesis</keyword>
<dbReference type="InterPro" id="IPR036291">
    <property type="entry name" value="NAD(P)-bd_dom_sf"/>
</dbReference>
<dbReference type="GO" id="GO:0004477">
    <property type="term" value="F:methenyltetrahydrofolate cyclohydrolase activity"/>
    <property type="evidence" value="ECO:0007669"/>
    <property type="project" value="UniProtKB-UniRule"/>
</dbReference>
<dbReference type="Pfam" id="PF02882">
    <property type="entry name" value="THF_DHG_CYH_C"/>
    <property type="match status" value="1"/>
</dbReference>
<proteinExistence type="inferred from homology"/>
<evidence type="ECO:0000256" key="9">
    <source>
        <dbReference type="ARBA" id="ARBA00023102"/>
    </source>
</evidence>
<keyword evidence="5 12" id="KW-0658">Purine biosynthesis</keyword>
<evidence type="ECO:0000256" key="11">
    <source>
        <dbReference type="ARBA" id="ARBA00023268"/>
    </source>
</evidence>
<dbReference type="SUPFAM" id="SSF51735">
    <property type="entry name" value="NAD(P)-binding Rossmann-fold domains"/>
    <property type="match status" value="1"/>
</dbReference>
<evidence type="ECO:0000256" key="4">
    <source>
        <dbReference type="ARBA" id="ARBA00022605"/>
    </source>
</evidence>
<evidence type="ECO:0000256" key="12">
    <source>
        <dbReference type="HAMAP-Rule" id="MF_01576"/>
    </source>
</evidence>
<dbReference type="GO" id="GO:0005829">
    <property type="term" value="C:cytosol"/>
    <property type="evidence" value="ECO:0007669"/>
    <property type="project" value="TreeGrafter"/>
</dbReference>
<keyword evidence="6 12" id="KW-0378">Hydrolase</keyword>
<keyword evidence="8 12" id="KW-0560">Oxidoreductase</keyword>
<evidence type="ECO:0000256" key="8">
    <source>
        <dbReference type="ARBA" id="ARBA00023002"/>
    </source>
</evidence>
<comment type="function">
    <text evidence="12">Catalyzes the oxidation of 5,10-methylenetetrahydrofolate to 5,10-methenyltetrahydrofolate and then the hydrolysis of 5,10-methenyltetrahydrofolate to 10-formyltetrahydrofolate.</text>
</comment>
<evidence type="ECO:0000256" key="10">
    <source>
        <dbReference type="ARBA" id="ARBA00023167"/>
    </source>
</evidence>
<feature type="domain" description="Tetrahydrofolate dehydrogenase/cyclohydrolase catalytic" evidence="13">
    <location>
        <begin position="4"/>
        <end position="119"/>
    </location>
</feature>
<dbReference type="SUPFAM" id="SSF53223">
    <property type="entry name" value="Aminoacid dehydrogenase-like, N-terminal domain"/>
    <property type="match status" value="1"/>
</dbReference>
<dbReference type="Pfam" id="PF00763">
    <property type="entry name" value="THF_DHG_CYH"/>
    <property type="match status" value="1"/>
</dbReference>
<dbReference type="InterPro" id="IPR020630">
    <property type="entry name" value="THF_DH/CycHdrlase_cat_dom"/>
</dbReference>
<sequence length="286" mass="30878">MKIIDGKELSTKIRQTIKQEVQEIKEHGNRSPLLSVILVGDNPASQSYVRGKENACLSVGMENRTIRLDANISQAELIQVVRQQNEDPNVDGILVQLPLPDHFETNPVLDQISPDKDVDGLHPVNAGLLLAGRDGLLPCTPNGVMEMLKSIGLEDLSGLNAVVVGRSNLVGKPLSLLLQQKNATVTMAHSRTKDLAQICSKADILIAAVGRPKMITSEYVKAGAVVIDVGINRMENGKLCGDVDFEDVKDKASAITPVPGGVGPMTVCMLLMNTLKAYKEHESYGR</sequence>
<comment type="subunit">
    <text evidence="2 12">Homodimer.</text>
</comment>
<dbReference type="PROSITE" id="PS00767">
    <property type="entry name" value="THF_DHG_CYH_2"/>
    <property type="match status" value="1"/>
</dbReference>
<keyword evidence="3 12" id="KW-0554">One-carbon metabolism</keyword>
<evidence type="ECO:0000256" key="5">
    <source>
        <dbReference type="ARBA" id="ARBA00022755"/>
    </source>
</evidence>
<dbReference type="Gene3D" id="3.40.50.10860">
    <property type="entry name" value="Leucine Dehydrogenase, chain A, domain 1"/>
    <property type="match status" value="1"/>
</dbReference>
<keyword evidence="11 12" id="KW-0511">Multifunctional enzyme</keyword>
<dbReference type="FunFam" id="3.40.50.10860:FF:000005">
    <property type="entry name" value="C-1-tetrahydrofolate synthase, cytoplasmic, putative"/>
    <property type="match status" value="1"/>
</dbReference>
<dbReference type="EMBL" id="JACHHD010000002">
    <property type="protein sequence ID" value="MBB5184167.1"/>
    <property type="molecule type" value="Genomic_DNA"/>
</dbReference>
<dbReference type="GO" id="GO:0004488">
    <property type="term" value="F:methylenetetrahydrofolate dehydrogenase (NADP+) activity"/>
    <property type="evidence" value="ECO:0007669"/>
    <property type="project" value="UniProtKB-UniRule"/>
</dbReference>
<name>A0A7W8CYX8_9FIRM</name>
<comment type="pathway">
    <text evidence="1 12">One-carbon metabolism; tetrahydrofolate interconversion.</text>
</comment>
<feature type="binding site" evidence="12">
    <location>
        <position position="231"/>
    </location>
    <ligand>
        <name>NADP(+)</name>
        <dbReference type="ChEBI" id="CHEBI:58349"/>
    </ligand>
</feature>
<dbReference type="CDD" id="cd01080">
    <property type="entry name" value="NAD_bind_m-THF_DH_Cyclohyd"/>
    <property type="match status" value="1"/>
</dbReference>
<comment type="catalytic activity">
    <reaction evidence="12">
        <text>(6R)-5,10-methenyltetrahydrofolate + H2O = (6R)-10-formyltetrahydrofolate + H(+)</text>
        <dbReference type="Rhea" id="RHEA:23700"/>
        <dbReference type="ChEBI" id="CHEBI:15377"/>
        <dbReference type="ChEBI" id="CHEBI:15378"/>
        <dbReference type="ChEBI" id="CHEBI:57455"/>
        <dbReference type="ChEBI" id="CHEBI:195366"/>
        <dbReference type="EC" id="3.5.4.9"/>
    </reaction>
</comment>
<comment type="catalytic activity">
    <reaction evidence="12">
        <text>(6R)-5,10-methylene-5,6,7,8-tetrahydrofolate + NADP(+) = (6R)-5,10-methenyltetrahydrofolate + NADPH</text>
        <dbReference type="Rhea" id="RHEA:22812"/>
        <dbReference type="ChEBI" id="CHEBI:15636"/>
        <dbReference type="ChEBI" id="CHEBI:57455"/>
        <dbReference type="ChEBI" id="CHEBI:57783"/>
        <dbReference type="ChEBI" id="CHEBI:58349"/>
        <dbReference type="EC" id="1.5.1.5"/>
    </reaction>
</comment>
<keyword evidence="7 12" id="KW-0521">NADP</keyword>
<evidence type="ECO:0000256" key="7">
    <source>
        <dbReference type="ARBA" id="ARBA00022857"/>
    </source>
</evidence>